<evidence type="ECO:0000313" key="2">
    <source>
        <dbReference type="Proteomes" id="UP001230649"/>
    </source>
</evidence>
<organism evidence="1 2">
    <name type="scientific">Naganishia adeliensis</name>
    <dbReference type="NCBI Taxonomy" id="92952"/>
    <lineage>
        <taxon>Eukaryota</taxon>
        <taxon>Fungi</taxon>
        <taxon>Dikarya</taxon>
        <taxon>Basidiomycota</taxon>
        <taxon>Agaricomycotina</taxon>
        <taxon>Tremellomycetes</taxon>
        <taxon>Filobasidiales</taxon>
        <taxon>Filobasidiaceae</taxon>
        <taxon>Naganishia</taxon>
    </lineage>
</organism>
<sequence>MGETANSTATTAGQRSSTPYTALTLAQLRDKAKLDANPNDYSSRSWLQNAQQTAEQAKQDDAEGLYEQAFVRYLKACQFFQAFLDHKEYAKIKAEGSKNVAWFPYMEFSQKRAEYLSRARALSDVLKQRPAEQQAAKDTPQSPATPVPPTPTSYEPDTSSGGSIAARLAALQGAGMQVGVSTKRTNRDMGHSQPVTPASANTFSSQYVTANNQTPFSSGNGSAPFMTNGTTESRRGSVASLTLQPGQGPASRRGSIASQNGAVGTQTTGGSNPPPTPKLDSGSHLDSNKTGSSINSIRSFDRFQQQQQQPSSSNSSQSYGAASPQSASGTRALPTLPNHGFRSPLPGTSFTSGSNSPSASNPSSTTTRPFRQNSNSAAGGYGASGKPEVIQEDEEMAHFSTVFPSLTEFEGKPEFVQPPSHMQDGRTTRKGSLGQDGTDIPRENAGMTSMFPSAPSTVPGERRRDSLPVPPASTMPIIELNDSPPRSSDITPVPDGKSSSPHGLLSALSVAEPVQRPSSLPMPDSASTPLHEKSYFPSPPLPSDLRSSPPQLLPSEMPLSVGSRTKPPLPPIPKAKPKALSTQKPTLPFTNSILAEVLYGYLQEPLLSLLVIDTRPLEEHKQGFIGKDMDLGEGRRVNAIWVDPTILSRPGLDSIKLENALSLLPSAEHKAFLDRQRNDLVVIYDSSSTAFPKPGAPPTAPGTLFSLIFENEFRKSLPRSPVLLVGGYQAWNEEMERRSRRQRSGETNGGYTAVSKGPPPVIASKKPIVPLTPGTADALDSRASRRDTGVYRSSGYSRNITDNFNPPYPQSMVGMNHQAYNGQPMIPNSTVSSSLRHNQPSAYASSPYTNAAPTPPPLASSSPGPLSRKRSDYVDQHNKPYSGYQGHSSRPSMDYPQINHPSIPQPPPAAATSSSERQESRPRADRSASIISFDGLSRLPESDDMMYWNDVALGISGLKNLGNTCYMNSTLQCLSATYPLARFFRDGSFKKAINTVNPMGTKGDLAKAFATLISVLWNEQYTFLSPVTFRKSISTYAPSFAGTDQHDSQEFLSFLLDGLHEDLNRIRTKPPPVEITPEREAALETLPPSVAAEKEWQIYKQRNDSLIVDLFQGQYRNRMECLTCHKTSTTYDAFMYLSLPVPQGKQKVVLYELIDNFVQTEVMENDDAWNCPRCKVPRKATKSLSIARLPPVLLIHLKRFTTANGVFWDKSETPVIFPVKHLDLTRYIPPSPAQIEGKNPSGPASPTSTTGPFLYDLFAISNHMGSLSNGHYTAFVNSSKGWKYCDDSKITPASERDVVSKPAHAYILWYKRTLPPRTKAATAA</sequence>
<evidence type="ECO:0000313" key="1">
    <source>
        <dbReference type="EMBL" id="KAJ9108530.1"/>
    </source>
</evidence>
<gene>
    <name evidence="1" type="ORF">QFC20_003436</name>
</gene>
<name>A0ACC2WB20_9TREE</name>
<dbReference type="EMBL" id="JASBWS010000031">
    <property type="protein sequence ID" value="KAJ9108530.1"/>
    <property type="molecule type" value="Genomic_DNA"/>
</dbReference>
<reference evidence="1" key="1">
    <citation type="submission" date="2023-04" db="EMBL/GenBank/DDBJ databases">
        <title>Draft Genome sequencing of Naganishia species isolated from polar environments using Oxford Nanopore Technology.</title>
        <authorList>
            <person name="Leo P."/>
            <person name="Venkateswaran K."/>
        </authorList>
    </citation>
    <scope>NUCLEOTIDE SEQUENCE</scope>
    <source>
        <strain evidence="1">MNA-CCFEE 5262</strain>
    </source>
</reference>
<comment type="caution">
    <text evidence="1">The sequence shown here is derived from an EMBL/GenBank/DDBJ whole genome shotgun (WGS) entry which is preliminary data.</text>
</comment>
<proteinExistence type="predicted"/>
<accession>A0ACC2WB20</accession>
<protein>
    <submittedName>
        <fullName evidence="1">Uncharacterized protein</fullName>
    </submittedName>
</protein>
<keyword evidence="2" id="KW-1185">Reference proteome</keyword>
<dbReference type="Proteomes" id="UP001230649">
    <property type="component" value="Unassembled WGS sequence"/>
</dbReference>